<keyword evidence="4" id="KW-1185">Reference proteome</keyword>
<dbReference type="CDD" id="cd19757">
    <property type="entry name" value="Bbox1"/>
    <property type="match status" value="1"/>
</dbReference>
<accession>A0ABQ9Z3T3</accession>
<organism evidence="3 4">
    <name type="scientific">Daphnia magna</name>
    <dbReference type="NCBI Taxonomy" id="35525"/>
    <lineage>
        <taxon>Eukaryota</taxon>
        <taxon>Metazoa</taxon>
        <taxon>Ecdysozoa</taxon>
        <taxon>Arthropoda</taxon>
        <taxon>Crustacea</taxon>
        <taxon>Branchiopoda</taxon>
        <taxon>Diplostraca</taxon>
        <taxon>Cladocera</taxon>
        <taxon>Anomopoda</taxon>
        <taxon>Daphniidae</taxon>
        <taxon>Daphnia</taxon>
    </lineage>
</organism>
<reference evidence="3 4" key="1">
    <citation type="journal article" date="2023" name="Nucleic Acids Res.">
        <title>The hologenome of Daphnia magna reveals possible DNA methylation and microbiome-mediated evolution of the host genome.</title>
        <authorList>
            <person name="Chaturvedi A."/>
            <person name="Li X."/>
            <person name="Dhandapani V."/>
            <person name="Marshall H."/>
            <person name="Kissane S."/>
            <person name="Cuenca-Cambronero M."/>
            <person name="Asole G."/>
            <person name="Calvet F."/>
            <person name="Ruiz-Romero M."/>
            <person name="Marangio P."/>
            <person name="Guigo R."/>
            <person name="Rago D."/>
            <person name="Mirbahai L."/>
            <person name="Eastwood N."/>
            <person name="Colbourne J.K."/>
            <person name="Zhou J."/>
            <person name="Mallon E."/>
            <person name="Orsini L."/>
        </authorList>
    </citation>
    <scope>NUCLEOTIDE SEQUENCE [LARGE SCALE GENOMIC DNA]</scope>
    <source>
        <strain evidence="3">LRV0_1</strain>
    </source>
</reference>
<dbReference type="PANTHER" id="PTHR33104:SF2">
    <property type="entry name" value="CXC3 LIKE CYSTEINE CLUSTER DOMAIN-CONTAINING PROTEIN"/>
    <property type="match status" value="1"/>
</dbReference>
<dbReference type="Proteomes" id="UP001234178">
    <property type="component" value="Unassembled WGS sequence"/>
</dbReference>
<dbReference type="PANTHER" id="PTHR33104">
    <property type="entry name" value="SI:DKEY-29D5.2"/>
    <property type="match status" value="1"/>
</dbReference>
<evidence type="ECO:0000259" key="2">
    <source>
        <dbReference type="PROSITE" id="PS00028"/>
    </source>
</evidence>
<sequence>MAGDLNRKDGDATASVSEEILFHQADGPNTSCFSALELSHQRTSRLRSEILRSQIKECEAEFKKSECFAQDIDDDDNISVCKQDKKWSSRQQSFCTECEKPLSSCIIKCSTCKELLCGTCDLKFHFKRPFHVRELFNNKDLSSRFLLPEEFIGVDGIVKAKAVPVPLFVPSRCINCREHGTFSREAGSKSLAIITKEVVLIFTRRRFVAVNARTALKHQMKYLILHWHHFQHLSPSTSVRKYVECLEEVTKARGGNGIINRTHFSRACGQENLAVHIDGNFKLYRWMNSAQYNSPSLFGNEVVQWCEDRRNHERQINLVKPVAKEKDTCGTSTYATGRAKSLKKKNIDITGTLMGSCRHGIILGATDLEKGESYRAVHFLLTKMPAKFICQDVICHFWKFAHDVGSLIKEYQRITEDSTPSLSRWHGKTHAWYCQALWLGHWKANSAATLGEEQEQGFAYFSSLALKTKRMDRGSRRDSMSSSILYFNAKKNRKIVSTLTKKLKKAWKLAPFLRAKLEEMLNEKKLREDQLPELLQKLQEKAINHQHHLTTSNLPLDYERNHLEGLHMALQRFKKRIEVEAVTAKERMKIRVNLRKTKEDAETLIVTINAALPQILAEFTPQDFDSGIFPWQSLGGTIKDDFELIDVWMLSQRYEEEISETEKEMREYIEGLTTKKKNMNDYDKENDESDDDDVDEGEISDCEIDD</sequence>
<protein>
    <recommendedName>
        <fullName evidence="2">C2H2-type domain-containing protein</fullName>
    </recommendedName>
</protein>
<feature type="region of interest" description="Disordered" evidence="1">
    <location>
        <begin position="676"/>
        <end position="706"/>
    </location>
</feature>
<dbReference type="InterPro" id="IPR040521">
    <property type="entry name" value="KDZ"/>
</dbReference>
<feature type="compositionally biased region" description="Acidic residues" evidence="1">
    <location>
        <begin position="684"/>
        <end position="706"/>
    </location>
</feature>
<dbReference type="EMBL" id="JAOYFB010000002">
    <property type="protein sequence ID" value="KAK4007490.1"/>
    <property type="molecule type" value="Genomic_DNA"/>
</dbReference>
<proteinExistence type="predicted"/>
<comment type="caution">
    <text evidence="3">The sequence shown here is derived from an EMBL/GenBank/DDBJ whole genome shotgun (WGS) entry which is preliminary data.</text>
</comment>
<dbReference type="Pfam" id="PF18758">
    <property type="entry name" value="KDZ"/>
    <property type="match status" value="1"/>
</dbReference>
<name>A0ABQ9Z3T3_9CRUS</name>
<feature type="domain" description="C2H2-type" evidence="2">
    <location>
        <begin position="109"/>
        <end position="131"/>
    </location>
</feature>
<dbReference type="InterPro" id="IPR013087">
    <property type="entry name" value="Znf_C2H2_type"/>
</dbReference>
<evidence type="ECO:0000313" key="4">
    <source>
        <dbReference type="Proteomes" id="UP001234178"/>
    </source>
</evidence>
<evidence type="ECO:0000256" key="1">
    <source>
        <dbReference type="SAM" id="MobiDB-lite"/>
    </source>
</evidence>
<dbReference type="PROSITE" id="PS00028">
    <property type="entry name" value="ZINC_FINGER_C2H2_1"/>
    <property type="match status" value="1"/>
</dbReference>
<evidence type="ECO:0000313" key="3">
    <source>
        <dbReference type="EMBL" id="KAK4007490.1"/>
    </source>
</evidence>
<gene>
    <name evidence="3" type="ORF">OUZ56_012645</name>
</gene>